<sequence length="674" mass="73490">MLSRESSSWTSSDQTTRLPVDNGSALGESSWRQNNNSRVELQQDQEVAQELLANSFTRPMLEDDEWYVVANANAQLMGKMKEVPYSVMTSHGESSSSERQETGAMLNLDPEHMRMLFSHSMTSSLFIPENRKLSISSSGPVLQDDNGQFSPVESEIGRFSTSKNIAAAFGAVANQRIDFCLRKGRHIPQCDDVLTDLSPGEQVGMLEICDGTLDVFADPANRRSEMTDNLIRSMCSLKSGDPPGNLVDCDGEIGSMENLRMAGHPLVSTSEIEKGSAFAGKFTSILADKLSNHFISGIGTALSYDHHDGSSESLFCSAYARNCSDPSNGSLLGKVSSSVVGAENVVSRSEIPIPYPLHNPLKHSRCEELLTASQSPCLFSPPKDSSTDFSQGNSSQQKELFTGIEDGSKRGQSSASDDILDLPPDGEDAPNQLLREDEDMLDMVDGSGFPYENEDPGTEDVAQTTTGTTSKSEKSKGRKGLPAKNLMAERRRRKKLNDRLYMLRSVVPRISKMDRASILGDAIEYLKELLQRINELHNELEAPPEFSTPAIPSGLPQVMTPIGANIGCVKDECPTPLPLPTAQPAKVEVKTREGKALNIHMFCARRPGLLLSTMKALDRLGLDVQQAVISCFNGFALDVFRAEQQANETVVCPEEIEAVLLHTAGCHDLLEPLA</sequence>
<keyword evidence="2" id="KW-1185">Reference proteome</keyword>
<evidence type="ECO:0000313" key="1">
    <source>
        <dbReference type="EMBL" id="KAJ7552640.1"/>
    </source>
</evidence>
<comment type="caution">
    <text evidence="1">The sequence shown here is derived from an EMBL/GenBank/DDBJ whole genome shotgun (WGS) entry which is preliminary data.</text>
</comment>
<protein>
    <submittedName>
        <fullName evidence="1">Uncharacterized protein</fullName>
    </submittedName>
</protein>
<name>A0ACC2DEN1_DIPCM</name>
<gene>
    <name evidence="1" type="ORF">O6H91_06G062500</name>
</gene>
<dbReference type="EMBL" id="CM055097">
    <property type="protein sequence ID" value="KAJ7552640.1"/>
    <property type="molecule type" value="Genomic_DNA"/>
</dbReference>
<proteinExistence type="predicted"/>
<organism evidence="1 2">
    <name type="scientific">Diphasiastrum complanatum</name>
    <name type="common">Issler's clubmoss</name>
    <name type="synonym">Lycopodium complanatum</name>
    <dbReference type="NCBI Taxonomy" id="34168"/>
    <lineage>
        <taxon>Eukaryota</taxon>
        <taxon>Viridiplantae</taxon>
        <taxon>Streptophyta</taxon>
        <taxon>Embryophyta</taxon>
        <taxon>Tracheophyta</taxon>
        <taxon>Lycopodiopsida</taxon>
        <taxon>Lycopodiales</taxon>
        <taxon>Lycopodiaceae</taxon>
        <taxon>Lycopodioideae</taxon>
        <taxon>Diphasiastrum</taxon>
    </lineage>
</organism>
<evidence type="ECO:0000313" key="2">
    <source>
        <dbReference type="Proteomes" id="UP001162992"/>
    </source>
</evidence>
<accession>A0ACC2DEN1</accession>
<dbReference type="Proteomes" id="UP001162992">
    <property type="component" value="Chromosome 6"/>
</dbReference>
<reference evidence="2" key="1">
    <citation type="journal article" date="2024" name="Proc. Natl. Acad. Sci. U.S.A.">
        <title>Extraordinary preservation of gene collinearity over three hundred million years revealed in homosporous lycophytes.</title>
        <authorList>
            <person name="Li C."/>
            <person name="Wickell D."/>
            <person name="Kuo L.Y."/>
            <person name="Chen X."/>
            <person name="Nie B."/>
            <person name="Liao X."/>
            <person name="Peng D."/>
            <person name="Ji J."/>
            <person name="Jenkins J."/>
            <person name="Williams M."/>
            <person name="Shu S."/>
            <person name="Plott C."/>
            <person name="Barry K."/>
            <person name="Rajasekar S."/>
            <person name="Grimwood J."/>
            <person name="Han X."/>
            <person name="Sun S."/>
            <person name="Hou Z."/>
            <person name="He W."/>
            <person name="Dai G."/>
            <person name="Sun C."/>
            <person name="Schmutz J."/>
            <person name="Leebens-Mack J.H."/>
            <person name="Li F.W."/>
            <person name="Wang L."/>
        </authorList>
    </citation>
    <scope>NUCLEOTIDE SEQUENCE [LARGE SCALE GENOMIC DNA]</scope>
    <source>
        <strain evidence="2">cv. PW_Plant_1</strain>
    </source>
</reference>